<comment type="caution">
    <text evidence="1">The sequence shown here is derived from an EMBL/GenBank/DDBJ whole genome shotgun (WGS) entry which is preliminary data.</text>
</comment>
<gene>
    <name evidence="1" type="ORF">DA73_0219890</name>
</gene>
<protein>
    <submittedName>
        <fullName evidence="1">Uncharacterized protein</fullName>
    </submittedName>
</protein>
<name>A0A0C1N805_9CYAN</name>
<reference evidence="1" key="1">
    <citation type="journal article" date="2015" name="Genome Announc.">
        <title>Draft Genome Sequence of Tolypothrix boutellei Strain VB521301.</title>
        <authorList>
            <person name="Chandrababunaidu M.M."/>
            <person name="Singh D."/>
            <person name="Sen D."/>
            <person name="Bhan S."/>
            <person name="Das S."/>
            <person name="Gupta A."/>
            <person name="Adhikary S.P."/>
            <person name="Tripathy S."/>
        </authorList>
    </citation>
    <scope>NUCLEOTIDE SEQUENCE</scope>
    <source>
        <strain evidence="1">VB521301</strain>
    </source>
</reference>
<sequence length="66" mass="7135">MVIPMASAAVIQVVIATRSKSANFKIKGMRYSVLELTAITKISASEYMEELIRKHCVTAPLGAAHS</sequence>
<dbReference type="AlphaFoldDB" id="A0A0C1N805"/>
<organism evidence="1">
    <name type="scientific">Tolypothrix bouteillei VB521301</name>
    <dbReference type="NCBI Taxonomy" id="1479485"/>
    <lineage>
        <taxon>Bacteria</taxon>
        <taxon>Bacillati</taxon>
        <taxon>Cyanobacteriota</taxon>
        <taxon>Cyanophyceae</taxon>
        <taxon>Nostocales</taxon>
        <taxon>Tolypothrichaceae</taxon>
        <taxon>Tolypothrix</taxon>
    </lineage>
</organism>
<dbReference type="EMBL" id="JHEG02000048">
    <property type="protein sequence ID" value="KIE10752.1"/>
    <property type="molecule type" value="Genomic_DNA"/>
</dbReference>
<evidence type="ECO:0000313" key="1">
    <source>
        <dbReference type="EMBL" id="KIE10752.1"/>
    </source>
</evidence>
<accession>A0A0C1N805</accession>
<proteinExistence type="predicted"/>